<dbReference type="SMART" id="SM00387">
    <property type="entry name" value="HATPase_c"/>
    <property type="match status" value="1"/>
</dbReference>
<dbReference type="CDD" id="cd12914">
    <property type="entry name" value="PDC1_DGC_like"/>
    <property type="match status" value="1"/>
</dbReference>
<proteinExistence type="predicted"/>
<evidence type="ECO:0000256" key="12">
    <source>
        <dbReference type="ARBA" id="ARBA00023012"/>
    </source>
</evidence>
<evidence type="ECO:0000256" key="14">
    <source>
        <dbReference type="SAM" id="Phobius"/>
    </source>
</evidence>
<comment type="catalytic activity">
    <reaction evidence="1">
        <text>ATP + protein L-histidine = ADP + protein N-phospho-L-histidine.</text>
        <dbReference type="EC" id="2.7.13.3"/>
    </reaction>
</comment>
<feature type="domain" description="HAMP" evidence="16">
    <location>
        <begin position="319"/>
        <end position="371"/>
    </location>
</feature>
<dbReference type="EC" id="2.7.13.3" evidence="3"/>
<keyword evidence="10" id="KW-0067">ATP-binding</keyword>
<comment type="caution">
    <text evidence="17">The sequence shown here is derived from an EMBL/GenBank/DDBJ whole genome shotgun (WGS) entry which is preliminary data.</text>
</comment>
<dbReference type="InterPro" id="IPR033479">
    <property type="entry name" value="dCache_1"/>
</dbReference>
<evidence type="ECO:0000256" key="3">
    <source>
        <dbReference type="ARBA" id="ARBA00012438"/>
    </source>
</evidence>
<dbReference type="Gene3D" id="3.30.450.20">
    <property type="entry name" value="PAS domain"/>
    <property type="match status" value="1"/>
</dbReference>
<dbReference type="InterPro" id="IPR003660">
    <property type="entry name" value="HAMP_dom"/>
</dbReference>
<dbReference type="PROSITE" id="PS50885">
    <property type="entry name" value="HAMP"/>
    <property type="match status" value="1"/>
</dbReference>
<evidence type="ECO:0000259" key="15">
    <source>
        <dbReference type="PROSITE" id="PS50109"/>
    </source>
</evidence>
<dbReference type="SUPFAM" id="SSF55874">
    <property type="entry name" value="ATPase domain of HSP90 chaperone/DNA topoisomerase II/histidine kinase"/>
    <property type="match status" value="1"/>
</dbReference>
<keyword evidence="7 14" id="KW-0812">Transmembrane</keyword>
<keyword evidence="6" id="KW-0808">Transferase</keyword>
<dbReference type="Pfam" id="PF00672">
    <property type="entry name" value="HAMP"/>
    <property type="match status" value="1"/>
</dbReference>
<dbReference type="Gene3D" id="3.30.565.10">
    <property type="entry name" value="Histidine kinase-like ATPase, C-terminal domain"/>
    <property type="match status" value="1"/>
</dbReference>
<evidence type="ECO:0000256" key="1">
    <source>
        <dbReference type="ARBA" id="ARBA00000085"/>
    </source>
</evidence>
<feature type="domain" description="Histidine kinase" evidence="15">
    <location>
        <begin position="474"/>
        <end position="598"/>
    </location>
</feature>
<evidence type="ECO:0000256" key="5">
    <source>
        <dbReference type="ARBA" id="ARBA00022553"/>
    </source>
</evidence>
<keyword evidence="8" id="KW-0547">Nucleotide-binding</keyword>
<evidence type="ECO:0000256" key="6">
    <source>
        <dbReference type="ARBA" id="ARBA00022679"/>
    </source>
</evidence>
<comment type="subcellular location">
    <subcellularLocation>
        <location evidence="2">Cell membrane</location>
        <topology evidence="2">Multi-pass membrane protein</topology>
    </subcellularLocation>
</comment>
<organism evidence="17">
    <name type="scientific">Candidatus Reconcilbacillus cellulovorans</name>
    <dbReference type="NCBI Taxonomy" id="1906605"/>
    <lineage>
        <taxon>Bacteria</taxon>
        <taxon>Bacillati</taxon>
        <taxon>Bacillota</taxon>
        <taxon>Bacilli</taxon>
        <taxon>Bacillales</taxon>
        <taxon>Paenibacillaceae</taxon>
        <taxon>Candidatus Reconcilbacillus</taxon>
    </lineage>
</organism>
<dbReference type="SUPFAM" id="SSF158472">
    <property type="entry name" value="HAMP domain-like"/>
    <property type="match status" value="1"/>
</dbReference>
<dbReference type="InterPro" id="IPR004358">
    <property type="entry name" value="Sig_transdc_His_kin-like_C"/>
</dbReference>
<evidence type="ECO:0000256" key="10">
    <source>
        <dbReference type="ARBA" id="ARBA00022840"/>
    </source>
</evidence>
<name>A0A2A6DZK6_9BACL</name>
<dbReference type="Pfam" id="PF02743">
    <property type="entry name" value="dCache_1"/>
    <property type="match status" value="1"/>
</dbReference>
<dbReference type="SMART" id="SM00304">
    <property type="entry name" value="HAMP"/>
    <property type="match status" value="1"/>
</dbReference>
<keyword evidence="11 14" id="KW-1133">Transmembrane helix</keyword>
<dbReference type="Pfam" id="PF02518">
    <property type="entry name" value="HATPase_c"/>
    <property type="match status" value="1"/>
</dbReference>
<evidence type="ECO:0000256" key="7">
    <source>
        <dbReference type="ARBA" id="ARBA00022692"/>
    </source>
</evidence>
<keyword evidence="9 17" id="KW-0418">Kinase</keyword>
<keyword evidence="5" id="KW-0597">Phosphoprotein</keyword>
<dbReference type="InterPro" id="IPR036890">
    <property type="entry name" value="HATPase_C_sf"/>
</dbReference>
<evidence type="ECO:0000256" key="13">
    <source>
        <dbReference type="ARBA" id="ARBA00023136"/>
    </source>
</evidence>
<dbReference type="InterPro" id="IPR050640">
    <property type="entry name" value="Bact_2-comp_sensor_kinase"/>
</dbReference>
<dbReference type="PANTHER" id="PTHR34220:SF7">
    <property type="entry name" value="SENSOR HISTIDINE KINASE YPDA"/>
    <property type="match status" value="1"/>
</dbReference>
<dbReference type="AlphaFoldDB" id="A0A2A6DZK6"/>
<dbReference type="EMBL" id="MOXJ01000014">
    <property type="protein sequence ID" value="PDO10488.1"/>
    <property type="molecule type" value="Genomic_DNA"/>
</dbReference>
<evidence type="ECO:0000256" key="8">
    <source>
        <dbReference type="ARBA" id="ARBA00022741"/>
    </source>
</evidence>
<dbReference type="Pfam" id="PF06580">
    <property type="entry name" value="His_kinase"/>
    <property type="match status" value="1"/>
</dbReference>
<dbReference type="PANTHER" id="PTHR34220">
    <property type="entry name" value="SENSOR HISTIDINE KINASE YPDA"/>
    <property type="match status" value="1"/>
</dbReference>
<evidence type="ECO:0000256" key="11">
    <source>
        <dbReference type="ARBA" id="ARBA00022989"/>
    </source>
</evidence>
<evidence type="ECO:0000256" key="4">
    <source>
        <dbReference type="ARBA" id="ARBA00022475"/>
    </source>
</evidence>
<dbReference type="CDD" id="cd06225">
    <property type="entry name" value="HAMP"/>
    <property type="match status" value="1"/>
</dbReference>
<evidence type="ECO:0000313" key="17">
    <source>
        <dbReference type="EMBL" id="PDO10488.1"/>
    </source>
</evidence>
<sequence length="606" mass="68501">MKRIRFDNLPIRYKLITLFLLIGIVPSLGLALLVDWTVHRVVERQANDYAMQVIGKVSQSFEFYMNNIQNLTYLIAFNPTVRRFLADERPQREPVSADYYEMRRFLQEFASLYPEVAGILVADARGNYVSNDMYARTPRPLTEESWFRAAVAAGGIFQILGRPSERNVTTLVPYTDRERISAVRAVIDPDTQQTLGVILVDMKLRVVSETARTVRLGKSGFLTVIDERGEIVYAPAQTPFDRLPRDWFGPANSGVVTRQAAGQEWLLIYRTSPFTGWTTVGVFPKREPVEGAREIRFSVVTFVFLVCLLGLTASIYLSRSMSRPIDQLMSFMRQVESGNLSIRYRGTRTDEIGMLGRSFNLMLAQINRLLELTEIQERKKREAELRSLQAHIKPHFLYNTLDTIHWMARSRGADDIAALVGSLARLFRIGLSGGSDIIPLAEEFEHVRHYLNIQQIRYRNKLDYRLAMSDDVRDAKTLKLILQPIVENAIYHGIRERRGPGFIDVTAEAQDGCLMLRVRDDGKGMSPDRLAAVRSKLENPLPRDDAAAADDRRPREGGYGLANVQARIRLTFGQAYGIAVDSEEGVGTTVVVRLPLLFGEKGGPPA</sequence>
<dbReference type="PROSITE" id="PS50109">
    <property type="entry name" value="HIS_KIN"/>
    <property type="match status" value="1"/>
</dbReference>
<keyword evidence="12" id="KW-0902">Two-component regulatory system</keyword>
<keyword evidence="4" id="KW-1003">Cell membrane</keyword>
<dbReference type="Gene3D" id="6.10.340.10">
    <property type="match status" value="1"/>
</dbReference>
<dbReference type="InterPro" id="IPR005467">
    <property type="entry name" value="His_kinase_dom"/>
</dbReference>
<gene>
    <name evidence="17" type="ORF">BLM47_07105</name>
</gene>
<evidence type="ECO:0000256" key="9">
    <source>
        <dbReference type="ARBA" id="ARBA00022777"/>
    </source>
</evidence>
<dbReference type="Proteomes" id="UP000243688">
    <property type="component" value="Unassembled WGS sequence"/>
</dbReference>
<dbReference type="InterPro" id="IPR003594">
    <property type="entry name" value="HATPase_dom"/>
</dbReference>
<dbReference type="GO" id="GO:0000155">
    <property type="term" value="F:phosphorelay sensor kinase activity"/>
    <property type="evidence" value="ECO:0007669"/>
    <property type="project" value="InterPro"/>
</dbReference>
<evidence type="ECO:0000259" key="16">
    <source>
        <dbReference type="PROSITE" id="PS50885"/>
    </source>
</evidence>
<reference evidence="17" key="1">
    <citation type="submission" date="2016-12" db="EMBL/GenBank/DDBJ databases">
        <title>Candidatus Reconcilibacillus cellulovorans genome.</title>
        <authorList>
            <person name="Kolinko S."/>
            <person name="Wu Y.-W."/>
            <person name="Tachea F."/>
            <person name="Denzel E."/>
            <person name="Hiras J."/>
            <person name="Baecker N."/>
            <person name="Chan L.J."/>
            <person name="Eichorst S.A."/>
            <person name="Frey D."/>
            <person name="Adams P.D."/>
            <person name="Pray T."/>
            <person name="Tanjore D."/>
            <person name="Petzold C.J."/>
            <person name="Gladden J.M."/>
            <person name="Simmons B.A."/>
            <person name="Singer S.W."/>
        </authorList>
    </citation>
    <scope>NUCLEOTIDE SEQUENCE [LARGE SCALE GENOMIC DNA]</scope>
    <source>
        <strain evidence="17">JTherm</strain>
    </source>
</reference>
<accession>A0A2A6DZK6</accession>
<protein>
    <recommendedName>
        <fullName evidence="3">histidine kinase</fullName>
        <ecNumber evidence="3">2.7.13.3</ecNumber>
    </recommendedName>
</protein>
<dbReference type="PRINTS" id="PR00344">
    <property type="entry name" value="BCTRLSENSOR"/>
</dbReference>
<keyword evidence="13 14" id="KW-0472">Membrane</keyword>
<dbReference type="GO" id="GO:0005886">
    <property type="term" value="C:plasma membrane"/>
    <property type="evidence" value="ECO:0007669"/>
    <property type="project" value="UniProtKB-SubCell"/>
</dbReference>
<feature type="transmembrane region" description="Helical" evidence="14">
    <location>
        <begin position="295"/>
        <end position="317"/>
    </location>
</feature>
<evidence type="ECO:0000256" key="2">
    <source>
        <dbReference type="ARBA" id="ARBA00004651"/>
    </source>
</evidence>
<dbReference type="GO" id="GO:0005524">
    <property type="term" value="F:ATP binding"/>
    <property type="evidence" value="ECO:0007669"/>
    <property type="project" value="UniProtKB-KW"/>
</dbReference>
<dbReference type="InterPro" id="IPR010559">
    <property type="entry name" value="Sig_transdc_His_kin_internal"/>
</dbReference>